<protein>
    <recommendedName>
        <fullName evidence="7">Adenylosuccinate synthetase</fullName>
        <shortName evidence="7">AMPSase</shortName>
        <shortName evidence="7">AdSS</shortName>
        <ecNumber evidence="7">6.3.4.4</ecNumber>
    </recommendedName>
    <alternativeName>
        <fullName evidence="7">IMP--aspartate ligase</fullName>
    </alternativeName>
</protein>
<dbReference type="InterPro" id="IPR001114">
    <property type="entry name" value="Adenylosuccinate_synthetase"/>
</dbReference>
<dbReference type="GO" id="GO:0046040">
    <property type="term" value="P:IMP metabolic process"/>
    <property type="evidence" value="ECO:0007669"/>
    <property type="project" value="TreeGrafter"/>
</dbReference>
<evidence type="ECO:0000313" key="10">
    <source>
        <dbReference type="Proteomes" id="UP000584931"/>
    </source>
</evidence>
<evidence type="ECO:0000256" key="3">
    <source>
        <dbReference type="ARBA" id="ARBA00022741"/>
    </source>
</evidence>
<dbReference type="Pfam" id="PF00709">
    <property type="entry name" value="Adenylsucc_synt"/>
    <property type="match status" value="1"/>
</dbReference>
<evidence type="ECO:0000256" key="5">
    <source>
        <dbReference type="ARBA" id="ARBA00022842"/>
    </source>
</evidence>
<dbReference type="GO" id="GO:0005525">
    <property type="term" value="F:GTP binding"/>
    <property type="evidence" value="ECO:0007669"/>
    <property type="project" value="UniProtKB-UniRule"/>
</dbReference>
<keyword evidence="4 7" id="KW-0658">Purine biosynthesis</keyword>
<comment type="pathway">
    <text evidence="7">Purine metabolism; AMP biosynthesis via de novo pathway; AMP from IMP: step 1/2.</text>
</comment>
<feature type="active site" description="Proton donor" evidence="7">
    <location>
        <position position="52"/>
    </location>
</feature>
<keyword evidence="5 7" id="KW-0460">Magnesium</keyword>
<comment type="subcellular location">
    <subcellularLocation>
        <location evidence="7">Cytoplasm</location>
    </subcellularLocation>
</comment>
<name>A0A7Y9XED6_9ACTN</name>
<dbReference type="GO" id="GO:0004019">
    <property type="term" value="F:adenylosuccinate synthase activity"/>
    <property type="evidence" value="ECO:0007669"/>
    <property type="project" value="UniProtKB-UniRule"/>
</dbReference>
<feature type="active site" description="Proton acceptor" evidence="7">
    <location>
        <position position="22"/>
    </location>
</feature>
<evidence type="ECO:0000256" key="2">
    <source>
        <dbReference type="ARBA" id="ARBA00022723"/>
    </source>
</evidence>
<dbReference type="EC" id="6.3.4.4" evidence="7"/>
<feature type="region of interest" description="Disordered" evidence="8">
    <location>
        <begin position="196"/>
        <end position="227"/>
    </location>
</feature>
<gene>
    <name evidence="7" type="primary">purA</name>
    <name evidence="9" type="ORF">HNR06_003881</name>
</gene>
<comment type="caution">
    <text evidence="9">The sequence shown here is derived from an EMBL/GenBank/DDBJ whole genome shotgun (WGS) entry which is preliminary data.</text>
</comment>
<dbReference type="GO" id="GO:0044208">
    <property type="term" value="P:'de novo' AMP biosynthetic process"/>
    <property type="evidence" value="ECO:0007669"/>
    <property type="project" value="UniProtKB-UniRule"/>
</dbReference>
<dbReference type="InterPro" id="IPR042110">
    <property type="entry name" value="Adenylosuccinate_synth_dom2"/>
</dbReference>
<keyword evidence="2 7" id="KW-0479">Metal-binding</keyword>
<dbReference type="InterPro" id="IPR042111">
    <property type="entry name" value="Adenylosuccinate_synth_dom3"/>
</dbReference>
<dbReference type="Gene3D" id="3.40.440.10">
    <property type="entry name" value="Adenylosuccinate Synthetase, subunit A, domain 1"/>
    <property type="match status" value="1"/>
</dbReference>
<dbReference type="PANTHER" id="PTHR11846:SF0">
    <property type="entry name" value="ADENYLOSUCCINATE SYNTHETASE"/>
    <property type="match status" value="1"/>
</dbReference>
<comment type="function">
    <text evidence="7">Plays an important role in the de novo pathway of purine nucleotide biosynthesis. Catalyzes the first committed step in the biosynthesis of AMP from IMP.</text>
</comment>
<dbReference type="GO" id="GO:0005737">
    <property type="term" value="C:cytoplasm"/>
    <property type="evidence" value="ECO:0007669"/>
    <property type="project" value="UniProtKB-SubCell"/>
</dbReference>
<dbReference type="EMBL" id="JACCHL010000001">
    <property type="protein sequence ID" value="NYH54292.1"/>
    <property type="molecule type" value="Genomic_DNA"/>
</dbReference>
<evidence type="ECO:0000256" key="8">
    <source>
        <dbReference type="SAM" id="MobiDB-lite"/>
    </source>
</evidence>
<dbReference type="Gene3D" id="3.90.170.10">
    <property type="entry name" value="Adenylosuccinate Synthetase, subunit A, domain 3"/>
    <property type="match status" value="1"/>
</dbReference>
<feature type="binding site" evidence="7">
    <location>
        <position position="158"/>
    </location>
    <ligand>
        <name>IMP</name>
        <dbReference type="ChEBI" id="CHEBI:58053"/>
        <note>ligand shared between dimeric partners</note>
    </ligand>
</feature>
<feature type="binding site" description="in other chain" evidence="7">
    <location>
        <position position="266"/>
    </location>
    <ligand>
        <name>IMP</name>
        <dbReference type="ChEBI" id="CHEBI:58053"/>
        <note>ligand shared between dimeric partners</note>
    </ligand>
</feature>
<feature type="binding site" description="in other chain" evidence="7">
    <location>
        <position position="281"/>
    </location>
    <ligand>
        <name>IMP</name>
        <dbReference type="ChEBI" id="CHEBI:58053"/>
        <note>ligand shared between dimeric partners</note>
    </ligand>
</feature>
<reference evidence="9 10" key="1">
    <citation type="submission" date="2020-07" db="EMBL/GenBank/DDBJ databases">
        <title>Sequencing the genomes of 1000 actinobacteria strains.</title>
        <authorList>
            <person name="Klenk H.-P."/>
        </authorList>
    </citation>
    <scope>NUCLEOTIDE SEQUENCE [LARGE SCALE GENOMIC DNA]</scope>
    <source>
        <strain evidence="9 10">DSM 45278</strain>
    </source>
</reference>
<keyword evidence="3 7" id="KW-0547">Nucleotide-binding</keyword>
<organism evidence="9 10">
    <name type="scientific">Nocardiopsis sinuspersici</name>
    <dbReference type="NCBI Taxonomy" id="501010"/>
    <lineage>
        <taxon>Bacteria</taxon>
        <taxon>Bacillati</taxon>
        <taxon>Actinomycetota</taxon>
        <taxon>Actinomycetes</taxon>
        <taxon>Streptosporangiales</taxon>
        <taxon>Nocardiopsidaceae</taxon>
        <taxon>Nocardiopsis</taxon>
    </lineage>
</organism>
<evidence type="ECO:0000256" key="1">
    <source>
        <dbReference type="ARBA" id="ARBA00022598"/>
    </source>
</evidence>
<dbReference type="InterPro" id="IPR027417">
    <property type="entry name" value="P-loop_NTPase"/>
</dbReference>
<comment type="catalytic activity">
    <reaction evidence="7">
        <text>IMP + L-aspartate + GTP = N(6)-(1,2-dicarboxyethyl)-AMP + GDP + phosphate + 2 H(+)</text>
        <dbReference type="Rhea" id="RHEA:15753"/>
        <dbReference type="ChEBI" id="CHEBI:15378"/>
        <dbReference type="ChEBI" id="CHEBI:29991"/>
        <dbReference type="ChEBI" id="CHEBI:37565"/>
        <dbReference type="ChEBI" id="CHEBI:43474"/>
        <dbReference type="ChEBI" id="CHEBI:57567"/>
        <dbReference type="ChEBI" id="CHEBI:58053"/>
        <dbReference type="ChEBI" id="CHEBI:58189"/>
        <dbReference type="EC" id="6.3.4.4"/>
    </reaction>
</comment>
<dbReference type="PANTHER" id="PTHR11846">
    <property type="entry name" value="ADENYLOSUCCINATE SYNTHETASE"/>
    <property type="match status" value="1"/>
</dbReference>
<dbReference type="GO" id="GO:0000287">
    <property type="term" value="F:magnesium ion binding"/>
    <property type="evidence" value="ECO:0007669"/>
    <property type="project" value="UniProtKB-UniRule"/>
</dbReference>
<feature type="compositionally biased region" description="Pro residues" evidence="8">
    <location>
        <begin position="399"/>
        <end position="409"/>
    </location>
</feature>
<dbReference type="RefSeq" id="WP_179810845.1">
    <property type="nucleotide sequence ID" value="NZ_JACCHL010000001.1"/>
</dbReference>
<keyword evidence="1 7" id="KW-0436">Ligase</keyword>
<dbReference type="SUPFAM" id="SSF52540">
    <property type="entry name" value="P-loop containing nucleoside triphosphate hydrolases"/>
    <property type="match status" value="1"/>
</dbReference>
<evidence type="ECO:0000256" key="7">
    <source>
        <dbReference type="HAMAP-Rule" id="MF_00011"/>
    </source>
</evidence>
<feature type="region of interest" description="Disordered" evidence="8">
    <location>
        <begin position="392"/>
        <end position="419"/>
    </location>
</feature>
<comment type="subunit">
    <text evidence="7">Homodimer.</text>
</comment>
<accession>A0A7Y9XED6</accession>
<dbReference type="HAMAP" id="MF_00011">
    <property type="entry name" value="Adenylosucc_synth"/>
    <property type="match status" value="1"/>
</dbReference>
<comment type="similarity">
    <text evidence="7">Belongs to the adenylosuccinate synthetase family.</text>
</comment>
<feature type="binding site" evidence="7">
    <location>
        <begin position="373"/>
        <end position="375"/>
    </location>
    <ligand>
        <name>GTP</name>
        <dbReference type="ChEBI" id="CHEBI:37565"/>
    </ligand>
</feature>
<comment type="cofactor">
    <cofactor evidence="7">
        <name>Mg(2+)</name>
        <dbReference type="ChEBI" id="CHEBI:18420"/>
    </cofactor>
    <text evidence="7">Binds 1 Mg(2+) ion per subunit.</text>
</comment>
<feature type="binding site" evidence="7">
    <location>
        <begin position="461"/>
        <end position="463"/>
    </location>
    <ligand>
        <name>GTP</name>
        <dbReference type="ChEBI" id="CHEBI:37565"/>
    </ligand>
</feature>
<dbReference type="Gene3D" id="1.10.300.10">
    <property type="entry name" value="Adenylosuccinate Synthetase, subunit A, domain 2"/>
    <property type="match status" value="1"/>
</dbReference>
<proteinExistence type="inferred from homology"/>
<dbReference type="InterPro" id="IPR042109">
    <property type="entry name" value="Adenylosuccinate_synth_dom1"/>
</dbReference>
<keyword evidence="7" id="KW-0963">Cytoplasm</keyword>
<keyword evidence="6 7" id="KW-0342">GTP-binding</keyword>
<evidence type="ECO:0000256" key="6">
    <source>
        <dbReference type="ARBA" id="ARBA00023134"/>
    </source>
</evidence>
<dbReference type="UniPathway" id="UPA00075">
    <property type="reaction ID" value="UER00335"/>
</dbReference>
<evidence type="ECO:0000313" key="9">
    <source>
        <dbReference type="EMBL" id="NYH54292.1"/>
    </source>
</evidence>
<sequence length="514" mass="53501">MTAAPPPWADGHAAVVDLGFGDAGKGVTVDLLCARRRFGAVVRANGGAQAAHNVVTPGGRHHTFAQFGAGTLAPGGPVPTHLSRFVVVDPLALAAEAGHLAALGVPDPFALVTVDRRALISTPWHRAANQARERARGGGRHGSCGMGVGEATAYALARPEDAPTVGDCAHPERLRRKLRRLADHLYAVRRELARLGTGTEEGGGTGAKDTEGGGTPASTPANGPADPGVEECVEAYLAFARRVRLVDEGYLPRLLTRSPVVFEGAQGVLLDEWHGFHPHTTWSTTTTANPLTLLAEAGRPGDARRVGVVRTYTTRHGAGPLVAEDPALGAVLTEPHNGTHPWQGAFRVGHLDLVAHRYAVAATGGVDSLVVTHADAPARAGGRLRWCTGYTAPDGSPLEPSPAEAPAPARPGAAVDGASHLARQERLTRALLEARPVLSAMPGSPAEAVGEALGLPLEAVFSGPSRDDARSGARRPPRTWTPHGRADPPARSATSRDSAVSCRRRPPPRTSVNP</sequence>
<comment type="caution">
    <text evidence="7">Lacks conserved residue(s) required for the propagation of feature annotation.</text>
</comment>
<feature type="binding site" evidence="7">
    <location>
        <position position="22"/>
    </location>
    <ligand>
        <name>Mg(2+)</name>
        <dbReference type="ChEBI" id="CHEBI:18420"/>
    </ligand>
</feature>
<dbReference type="SMART" id="SM00788">
    <property type="entry name" value="Adenylsucc_synt"/>
    <property type="match status" value="1"/>
</dbReference>
<dbReference type="Proteomes" id="UP000584931">
    <property type="component" value="Unassembled WGS sequence"/>
</dbReference>
<evidence type="ECO:0000256" key="4">
    <source>
        <dbReference type="ARBA" id="ARBA00022755"/>
    </source>
</evidence>
<dbReference type="AlphaFoldDB" id="A0A7Y9XED6"/>
<feature type="region of interest" description="Disordered" evidence="8">
    <location>
        <begin position="462"/>
        <end position="514"/>
    </location>
</feature>